<name>A0A9N9VML3_9HYPO</name>
<dbReference type="PANTHER" id="PTHR33112:SF8">
    <property type="entry name" value="HETEROKARYON INCOMPATIBILITY DOMAIN-CONTAINING PROTEIN"/>
    <property type="match status" value="1"/>
</dbReference>
<protein>
    <recommendedName>
        <fullName evidence="1">Heterokaryon incompatibility domain-containing protein</fullName>
    </recommendedName>
</protein>
<keyword evidence="3" id="KW-1185">Reference proteome</keyword>
<evidence type="ECO:0000259" key="1">
    <source>
        <dbReference type="Pfam" id="PF06985"/>
    </source>
</evidence>
<comment type="caution">
    <text evidence="2">The sequence shown here is derived from an EMBL/GenBank/DDBJ whole genome shotgun (WGS) entry which is preliminary data.</text>
</comment>
<feature type="domain" description="Heterokaryon incompatibility" evidence="1">
    <location>
        <begin position="604"/>
        <end position="760"/>
    </location>
</feature>
<dbReference type="PANTHER" id="PTHR33112">
    <property type="entry name" value="DOMAIN PROTEIN, PUTATIVE-RELATED"/>
    <property type="match status" value="1"/>
</dbReference>
<evidence type="ECO:0000313" key="3">
    <source>
        <dbReference type="Proteomes" id="UP000696573"/>
    </source>
</evidence>
<organism evidence="2 3">
    <name type="scientific">Clonostachys rhizophaga</name>
    <dbReference type="NCBI Taxonomy" id="160324"/>
    <lineage>
        <taxon>Eukaryota</taxon>
        <taxon>Fungi</taxon>
        <taxon>Dikarya</taxon>
        <taxon>Ascomycota</taxon>
        <taxon>Pezizomycotina</taxon>
        <taxon>Sordariomycetes</taxon>
        <taxon>Hypocreomycetidae</taxon>
        <taxon>Hypocreales</taxon>
        <taxon>Bionectriaceae</taxon>
        <taxon>Clonostachys</taxon>
    </lineage>
</organism>
<sequence>MDYQPTWSGYKFRPDSPTQSWSQYYREPKTEYVSSSFSNNYNEAGRLAGDGSLKTLIQLRDVSSTYIKTLSNSMGASGLSSNNSLVKLRLSDDLKRWKGEQHQLGRILPAKGTGLKRASNEVLEILGASKWPEPLITRCALWGSVFFNMCIGAYDAPSMFSNAVTDMAFFREHGYHHVFPEFDSLFNSAMYDQHALQTPGGTERRAAVAIGVQYINDKIVFEEENQANLEGLSAKMNRQTMQTVSLFESSLLGMVSEAIFRGCDPAAVVNDMVLSCPATDVVDVGSDLVNSEVMNSFLNTADIYETGIVTEEALRRVYNAYAHAGARTLAERWWEPTAQMLALLYQWHIVNHRHNFLRRAVLGYCKVQHGLSDQREADMDEAFDENLHTTGFSRPLKDACNGADTCDTVSHFLEHSKNPSLIRHLWECLVSDPLEYVRKGEVDGLREAELEEALQLAMAKTYTEGFSLELCWIMAHAGHHAWQINRILLPKRQVEGAAQVTIRYYKDSRYTPVGDKLLSVVVNDMKDGNDEAASIIKARDRITKLWTEEAFSMAKACIDNCVREHRANCPPLQSTSLLPDRVIDCANTSNPKIVLTSGQIYAPYVTLSYVWGGPQPMLTTKNVGKYTTDGFILTDFPQSIRDAVTATNKIGQRYLWIDALCILQDSPEDKIVQLGKMHAIYKNSYITINAASASSTHEGFLHQPRPQREPRTVLPFPCSNGKTGTVFVAYDILSRKKDGPEQTYWDELEPITSRGWCYQEKILPARSLVFASDTLKYYCQTETVNIGGALCEESTGMRLPRGAYLSDSADHQLDAVQLRQSWLAALFQYTMRSVTVPSDRLPAFAAVAELFSILNQDQYLAGLWRKTLLLDLLWKADEKRDRPKTYRAPSWSWASVDGLVSDAGAIWIQADATESWSGEVYAVPLMWNVSYEWQLSF</sequence>
<dbReference type="Proteomes" id="UP000696573">
    <property type="component" value="Unassembled WGS sequence"/>
</dbReference>
<evidence type="ECO:0000313" key="2">
    <source>
        <dbReference type="EMBL" id="CAH0027903.1"/>
    </source>
</evidence>
<dbReference type="OrthoDB" id="640151at2759"/>
<reference evidence="2" key="1">
    <citation type="submission" date="2021-10" db="EMBL/GenBank/DDBJ databases">
        <authorList>
            <person name="Piombo E."/>
        </authorList>
    </citation>
    <scope>NUCLEOTIDE SEQUENCE</scope>
</reference>
<accession>A0A9N9VML3</accession>
<proteinExistence type="predicted"/>
<dbReference type="EMBL" id="CABFNQ020000730">
    <property type="protein sequence ID" value="CAH0027903.1"/>
    <property type="molecule type" value="Genomic_DNA"/>
</dbReference>
<dbReference type="InterPro" id="IPR010730">
    <property type="entry name" value="HET"/>
</dbReference>
<dbReference type="AlphaFoldDB" id="A0A9N9VML3"/>
<dbReference type="Pfam" id="PF06985">
    <property type="entry name" value="HET"/>
    <property type="match status" value="1"/>
</dbReference>
<gene>
    <name evidence="2" type="ORF">CRHIZ90672A_00001874</name>
</gene>